<dbReference type="STRING" id="1344003.SAMN05445060_0365"/>
<gene>
    <name evidence="9" type="ORF">SAMN05445060_0365</name>
</gene>
<proteinExistence type="predicted"/>
<evidence type="ECO:0000256" key="6">
    <source>
        <dbReference type="ARBA" id="ARBA00022989"/>
    </source>
</evidence>
<keyword evidence="3 9" id="KW-0328">Glycosyltransferase</keyword>
<dbReference type="RefSeq" id="WP_076475931.1">
    <property type="nucleotide sequence ID" value="NZ_FTNT01000001.1"/>
</dbReference>
<evidence type="ECO:0000313" key="9">
    <source>
        <dbReference type="EMBL" id="SIR67141.1"/>
    </source>
</evidence>
<feature type="transmembrane region" description="Helical" evidence="8">
    <location>
        <begin position="214"/>
        <end position="238"/>
    </location>
</feature>
<evidence type="ECO:0000256" key="4">
    <source>
        <dbReference type="ARBA" id="ARBA00022679"/>
    </source>
</evidence>
<organism evidence="9 10">
    <name type="scientific">Williamsia sterculiae</name>
    <dbReference type="NCBI Taxonomy" id="1344003"/>
    <lineage>
        <taxon>Bacteria</taxon>
        <taxon>Bacillati</taxon>
        <taxon>Actinomycetota</taxon>
        <taxon>Actinomycetes</taxon>
        <taxon>Mycobacteriales</taxon>
        <taxon>Nocardiaceae</taxon>
        <taxon>Williamsia</taxon>
    </lineage>
</organism>
<feature type="transmembrane region" description="Helical" evidence="8">
    <location>
        <begin position="305"/>
        <end position="324"/>
    </location>
</feature>
<accession>A0A1N7CU96</accession>
<dbReference type="PANTHER" id="PTHR33908:SF11">
    <property type="entry name" value="MEMBRANE PROTEIN"/>
    <property type="match status" value="1"/>
</dbReference>
<dbReference type="InterPro" id="IPR050297">
    <property type="entry name" value="LipidA_mod_glycosyltrf_83"/>
</dbReference>
<keyword evidence="6 8" id="KW-1133">Transmembrane helix</keyword>
<feature type="transmembrane region" description="Helical" evidence="8">
    <location>
        <begin position="185"/>
        <end position="202"/>
    </location>
</feature>
<protein>
    <submittedName>
        <fullName evidence="9">Dolichyl-phosphate-mannose-protein mannosyltransferase</fullName>
    </submittedName>
</protein>
<evidence type="ECO:0000256" key="8">
    <source>
        <dbReference type="SAM" id="Phobius"/>
    </source>
</evidence>
<reference evidence="9 10" key="1">
    <citation type="submission" date="2017-01" db="EMBL/GenBank/DDBJ databases">
        <authorList>
            <person name="Mah S.A."/>
            <person name="Swanson W.J."/>
            <person name="Moy G.W."/>
            <person name="Vacquier V.D."/>
        </authorList>
    </citation>
    <scope>NUCLEOTIDE SEQUENCE [LARGE SCALE GENOMIC DNA]</scope>
    <source>
        <strain evidence="9 10">CPCC 203464</strain>
    </source>
</reference>
<keyword evidence="2" id="KW-1003">Cell membrane</keyword>
<dbReference type="AlphaFoldDB" id="A0A1N7CU96"/>
<comment type="subcellular location">
    <subcellularLocation>
        <location evidence="1">Cell membrane</location>
        <topology evidence="1">Multi-pass membrane protein</topology>
    </subcellularLocation>
</comment>
<keyword evidence="10" id="KW-1185">Reference proteome</keyword>
<evidence type="ECO:0000313" key="10">
    <source>
        <dbReference type="Proteomes" id="UP000186218"/>
    </source>
</evidence>
<evidence type="ECO:0000256" key="5">
    <source>
        <dbReference type="ARBA" id="ARBA00022692"/>
    </source>
</evidence>
<dbReference type="GO" id="GO:0005886">
    <property type="term" value="C:plasma membrane"/>
    <property type="evidence" value="ECO:0007669"/>
    <property type="project" value="UniProtKB-SubCell"/>
</dbReference>
<evidence type="ECO:0000256" key="2">
    <source>
        <dbReference type="ARBA" id="ARBA00022475"/>
    </source>
</evidence>
<dbReference type="EMBL" id="FTNT01000001">
    <property type="protein sequence ID" value="SIR67141.1"/>
    <property type="molecule type" value="Genomic_DNA"/>
</dbReference>
<dbReference type="PANTHER" id="PTHR33908">
    <property type="entry name" value="MANNOSYLTRANSFERASE YKCB-RELATED"/>
    <property type="match status" value="1"/>
</dbReference>
<feature type="transmembrane region" description="Helical" evidence="8">
    <location>
        <begin position="55"/>
        <end position="73"/>
    </location>
</feature>
<feature type="transmembrane region" description="Helical" evidence="8">
    <location>
        <begin position="269"/>
        <end position="293"/>
    </location>
</feature>
<evidence type="ECO:0000256" key="3">
    <source>
        <dbReference type="ARBA" id="ARBA00022676"/>
    </source>
</evidence>
<feature type="transmembrane region" description="Helical" evidence="8">
    <location>
        <begin position="115"/>
        <end position="137"/>
    </location>
</feature>
<feature type="transmembrane region" description="Helical" evidence="8">
    <location>
        <begin position="6"/>
        <end position="28"/>
    </location>
</feature>
<dbReference type="OrthoDB" id="3276839at2"/>
<keyword evidence="5 8" id="KW-0812">Transmembrane</keyword>
<evidence type="ECO:0000256" key="7">
    <source>
        <dbReference type="ARBA" id="ARBA00023136"/>
    </source>
</evidence>
<name>A0A1N7CU96_9NOCA</name>
<sequence length="552" mass="59778">MTRLRSPMPIVFVAAWAVYLVAGLYLSVHQQFFVGDSLSRVAAAQSVLFSRDPHAAAIGFVFTPLTALIQLPLTALTPYWPAVTADAVSAAVMSSAFMAGSVVQLAGVARDRRVWGWLAAVVTVLYAVDPMILFYGANGMSEAPFLFFLTWAVRRLIRWVDTDDVHDLVCAAVALGLAYLTRYDSVAAIAAAALLVGSVTWWRGPHTRRLARALLDVTLTASPGTVAFVVWAVTSWLITGDAFAQFTSEYGNAAIISQSGGSGSSTPGVALGFSVVEMLLLAPLLPVLMATIVAQRWRRGRVIPVLPPLAVCGAVLAFQVLSYARGSTFGFLRFYIVVIPLTAVIAMLAVPGHGHLPARRIGRLGAQPRPMRAPRRHHQVATAVLSVVVLAAAIPVTVWGMRSPKYAPQEFALAAVLRPEPSSTDPQHLDELRVDRSFSTERRLAEYLDGLDLSDGTVLTDTVFGFAVVARSTRPRQFVLPSDRDFTEVLNDPVRFGVRYLLTVPPTGRGASDAINLRYPTMYATGAELAVRVLDVPNVGADLPNWRVYRMR</sequence>
<evidence type="ECO:0000256" key="1">
    <source>
        <dbReference type="ARBA" id="ARBA00004651"/>
    </source>
</evidence>
<feature type="transmembrane region" description="Helical" evidence="8">
    <location>
        <begin position="380"/>
        <end position="401"/>
    </location>
</feature>
<keyword evidence="4 9" id="KW-0808">Transferase</keyword>
<feature type="transmembrane region" description="Helical" evidence="8">
    <location>
        <begin position="330"/>
        <end position="350"/>
    </location>
</feature>
<dbReference type="GO" id="GO:0009103">
    <property type="term" value="P:lipopolysaccharide biosynthetic process"/>
    <property type="evidence" value="ECO:0007669"/>
    <property type="project" value="UniProtKB-ARBA"/>
</dbReference>
<dbReference type="Proteomes" id="UP000186218">
    <property type="component" value="Unassembled WGS sequence"/>
</dbReference>
<keyword evidence="7 8" id="KW-0472">Membrane</keyword>
<dbReference type="GO" id="GO:0016763">
    <property type="term" value="F:pentosyltransferase activity"/>
    <property type="evidence" value="ECO:0007669"/>
    <property type="project" value="TreeGrafter"/>
</dbReference>
<feature type="transmembrane region" description="Helical" evidence="8">
    <location>
        <begin position="79"/>
        <end position="103"/>
    </location>
</feature>